<keyword evidence="2 4" id="KW-0862">Zinc</keyword>
<reference evidence="7" key="1">
    <citation type="submission" date="2020-10" db="EMBL/GenBank/DDBJ databases">
        <authorList>
            <person name="Gilroy R."/>
        </authorList>
    </citation>
    <scope>NUCLEOTIDE SEQUENCE</scope>
    <source>
        <strain evidence="7">ChiSjej4B22-9803</strain>
    </source>
</reference>
<gene>
    <name evidence="7" type="ORF">IAB04_06555</name>
</gene>
<keyword evidence="3" id="KW-0560">Oxidoreductase</keyword>
<name>A0A9D1LVT2_9FIRM</name>
<dbReference type="InterPro" id="IPR036291">
    <property type="entry name" value="NAD(P)-bd_dom_sf"/>
</dbReference>
<dbReference type="PANTHER" id="PTHR43401:SF2">
    <property type="entry name" value="L-THREONINE 3-DEHYDROGENASE"/>
    <property type="match status" value="1"/>
</dbReference>
<comment type="cofactor">
    <cofactor evidence="4">
        <name>Zn(2+)</name>
        <dbReference type="ChEBI" id="CHEBI:29105"/>
    </cofactor>
</comment>
<dbReference type="SUPFAM" id="SSF51735">
    <property type="entry name" value="NAD(P)-binding Rossmann-fold domains"/>
    <property type="match status" value="1"/>
</dbReference>
<organism evidence="7 8">
    <name type="scientific">Candidatus Avimonoglobus intestinipullorum</name>
    <dbReference type="NCBI Taxonomy" id="2840699"/>
    <lineage>
        <taxon>Bacteria</taxon>
        <taxon>Bacillati</taxon>
        <taxon>Bacillota</taxon>
        <taxon>Clostridia</taxon>
        <taxon>Eubacteriales</taxon>
        <taxon>Candidatus Avimonoglobus</taxon>
    </lineage>
</organism>
<dbReference type="PANTHER" id="PTHR43401">
    <property type="entry name" value="L-THREONINE 3-DEHYDROGENASE"/>
    <property type="match status" value="1"/>
</dbReference>
<dbReference type="Pfam" id="PF00107">
    <property type="entry name" value="ADH_zinc_N"/>
    <property type="match status" value="1"/>
</dbReference>
<evidence type="ECO:0000313" key="7">
    <source>
        <dbReference type="EMBL" id="HIU49008.1"/>
    </source>
</evidence>
<dbReference type="Proteomes" id="UP000824111">
    <property type="component" value="Unassembled WGS sequence"/>
</dbReference>
<keyword evidence="1 4" id="KW-0479">Metal-binding</keyword>
<dbReference type="GO" id="GO:0008270">
    <property type="term" value="F:zinc ion binding"/>
    <property type="evidence" value="ECO:0007669"/>
    <property type="project" value="InterPro"/>
</dbReference>
<dbReference type="Pfam" id="PF08240">
    <property type="entry name" value="ADH_N"/>
    <property type="match status" value="1"/>
</dbReference>
<evidence type="ECO:0000259" key="6">
    <source>
        <dbReference type="Pfam" id="PF08240"/>
    </source>
</evidence>
<dbReference type="InterPro" id="IPR013154">
    <property type="entry name" value="ADH-like_N"/>
</dbReference>
<feature type="domain" description="Alcohol dehydrogenase-like N-terminal" evidence="6">
    <location>
        <begin position="59"/>
        <end position="174"/>
    </location>
</feature>
<proteinExistence type="inferred from homology"/>
<dbReference type="EMBL" id="DVND01000167">
    <property type="protein sequence ID" value="HIU49008.1"/>
    <property type="molecule type" value="Genomic_DNA"/>
</dbReference>
<evidence type="ECO:0000256" key="1">
    <source>
        <dbReference type="ARBA" id="ARBA00022723"/>
    </source>
</evidence>
<evidence type="ECO:0000259" key="5">
    <source>
        <dbReference type="Pfam" id="PF00107"/>
    </source>
</evidence>
<dbReference type="PROSITE" id="PS00059">
    <property type="entry name" value="ADH_ZINC"/>
    <property type="match status" value="1"/>
</dbReference>
<protein>
    <submittedName>
        <fullName evidence="7">Zinc-binding dehydrogenase</fullName>
    </submittedName>
</protein>
<feature type="domain" description="Alcohol dehydrogenase-like C-terminal" evidence="5">
    <location>
        <begin position="224"/>
        <end position="359"/>
    </location>
</feature>
<dbReference type="Gene3D" id="3.40.50.720">
    <property type="entry name" value="NAD(P)-binding Rossmann-like Domain"/>
    <property type="match status" value="1"/>
</dbReference>
<dbReference type="InterPro" id="IPR011032">
    <property type="entry name" value="GroES-like_sf"/>
</dbReference>
<evidence type="ECO:0000256" key="2">
    <source>
        <dbReference type="ARBA" id="ARBA00022833"/>
    </source>
</evidence>
<dbReference type="InterPro" id="IPR013149">
    <property type="entry name" value="ADH-like_C"/>
</dbReference>
<accession>A0A9D1LVT2</accession>
<comment type="similarity">
    <text evidence="4">Belongs to the zinc-containing alcohol dehydrogenase family.</text>
</comment>
<dbReference type="GO" id="GO:0016491">
    <property type="term" value="F:oxidoreductase activity"/>
    <property type="evidence" value="ECO:0007669"/>
    <property type="project" value="UniProtKB-KW"/>
</dbReference>
<dbReference type="InterPro" id="IPR002328">
    <property type="entry name" value="ADH_Zn_CS"/>
</dbReference>
<evidence type="ECO:0000256" key="4">
    <source>
        <dbReference type="RuleBase" id="RU361277"/>
    </source>
</evidence>
<dbReference type="Gene3D" id="3.90.180.10">
    <property type="entry name" value="Medium-chain alcohol dehydrogenases, catalytic domain"/>
    <property type="match status" value="1"/>
</dbReference>
<dbReference type="SUPFAM" id="SSF50129">
    <property type="entry name" value="GroES-like"/>
    <property type="match status" value="1"/>
</dbReference>
<evidence type="ECO:0000313" key="8">
    <source>
        <dbReference type="Proteomes" id="UP000824111"/>
    </source>
</evidence>
<comment type="caution">
    <text evidence="7">The sequence shown here is derived from an EMBL/GenBank/DDBJ whole genome shotgun (WGS) entry which is preliminary data.</text>
</comment>
<evidence type="ECO:0000256" key="3">
    <source>
        <dbReference type="ARBA" id="ARBA00023002"/>
    </source>
</evidence>
<dbReference type="AlphaFoldDB" id="A0A9D1LVT2"/>
<reference evidence="7" key="2">
    <citation type="journal article" date="2021" name="PeerJ">
        <title>Extensive microbial diversity within the chicken gut microbiome revealed by metagenomics and culture.</title>
        <authorList>
            <person name="Gilroy R."/>
            <person name="Ravi A."/>
            <person name="Getino M."/>
            <person name="Pursley I."/>
            <person name="Horton D.L."/>
            <person name="Alikhan N.F."/>
            <person name="Baker D."/>
            <person name="Gharbi K."/>
            <person name="Hall N."/>
            <person name="Watson M."/>
            <person name="Adriaenssens E.M."/>
            <person name="Foster-Nyarko E."/>
            <person name="Jarju S."/>
            <person name="Secka A."/>
            <person name="Antonio M."/>
            <person name="Oren A."/>
            <person name="Chaudhuri R.R."/>
            <person name="La Ragione R."/>
            <person name="Hildebrand F."/>
            <person name="Pallen M.J."/>
        </authorList>
    </citation>
    <scope>NUCLEOTIDE SEQUENCE</scope>
    <source>
        <strain evidence="7">ChiSjej4B22-9803</strain>
    </source>
</reference>
<dbReference type="InterPro" id="IPR050129">
    <property type="entry name" value="Zn_alcohol_dh"/>
</dbReference>
<sequence length="403" mass="43536">MNINEQELSALVQAVLKEMNGTASAPAAKAGAVPKTGKAAVLTDLHKLEVKEYPIPPVGDDDILVKVEGCGICGTDVHEWNKDPFGLMPVVLGHEGTGEIIAMGKNIKCDTQGNPVKIGDKIVTSVAVCGECPMCRLHPELPNLCENAKIQGLLPDKADNHLQGWFASHMLIEKGATFFNVSDMSLDQRMLIELAAVAVHAVRRGTDTGLMPLGATIVIQGCGPVGLMVIAVLKTRGYRNIVAIDGTEQRLNMAKRLGASHTINFREYNSVEDKVAYVKGITHELGADFAFQCTGAPPAAAEVWKYVRKGGGLCEMGFFVNNGECSINPHFDICQKEITVVGSWTYGALEYPDTISFVKQCCEMGIPLTDLITHRFGLDELNEAMEVNVAQKGLKIAYVNKEI</sequence>